<proteinExistence type="predicted"/>
<protein>
    <recommendedName>
        <fullName evidence="1">MROH2B-like HEAT-repeats domain-containing protein</fullName>
    </recommendedName>
</protein>
<dbReference type="InterPro" id="IPR016024">
    <property type="entry name" value="ARM-type_fold"/>
</dbReference>
<keyword evidence="3" id="KW-1185">Reference proteome</keyword>
<dbReference type="Proteomes" id="UP001066276">
    <property type="component" value="Chromosome 2_1"/>
</dbReference>
<dbReference type="InterPro" id="IPR055408">
    <property type="entry name" value="HEAT_MROH2B-like"/>
</dbReference>
<organism evidence="2 3">
    <name type="scientific">Pleurodeles waltl</name>
    <name type="common">Iberian ribbed newt</name>
    <dbReference type="NCBI Taxonomy" id="8319"/>
    <lineage>
        <taxon>Eukaryota</taxon>
        <taxon>Metazoa</taxon>
        <taxon>Chordata</taxon>
        <taxon>Craniata</taxon>
        <taxon>Vertebrata</taxon>
        <taxon>Euteleostomi</taxon>
        <taxon>Amphibia</taxon>
        <taxon>Batrachia</taxon>
        <taxon>Caudata</taxon>
        <taxon>Salamandroidea</taxon>
        <taxon>Salamandridae</taxon>
        <taxon>Pleurodelinae</taxon>
        <taxon>Pleurodeles</taxon>
    </lineage>
</organism>
<gene>
    <name evidence="2" type="ORF">NDU88_004979</name>
</gene>
<dbReference type="GO" id="GO:0005737">
    <property type="term" value="C:cytoplasm"/>
    <property type="evidence" value="ECO:0007669"/>
    <property type="project" value="TreeGrafter"/>
</dbReference>
<sequence>MLRTIGELAPLIPPDMLEKNLPHLMEVIMQQYDYQIEPFFVTEACRTSNGGFLKTETNDLVVKSLMTLANHSMDTVLKVVYEKAERGSDEECCTALRILRNLICQNKQELKEQRSKIMNCIQTVLTARSREVTDGPLGHVISTMVYFEYIDHPKGQMLIEYLVRHCVSPAIKDEYHDETIQHACLASLEFVGSSCTHITHILWAQLLFYICSPSYNNALIPVCTSLANLTTRKLKQEGISNFLKEVHTNENLPSPQALLLRFLIISRSLKKGGRQASEALKLLHVLRPLIHHCLKPYWKEAIPKLLNKLERFEDLKRDKWETLMLEEFLDGILQIIRAHIYSKEEETEKENEKSSEHLGIQVYPRDTPIGTNFVQEGRLLVPYWIPNQVPEQEAQPYFPDTNRNQPNKKA</sequence>
<accession>A0AAV7VLW5</accession>
<dbReference type="AlphaFoldDB" id="A0AAV7VLW5"/>
<dbReference type="InterPro" id="IPR045206">
    <property type="entry name" value="Maestro_heat-like_prot"/>
</dbReference>
<evidence type="ECO:0000313" key="2">
    <source>
        <dbReference type="EMBL" id="KAJ1201165.1"/>
    </source>
</evidence>
<reference evidence="2" key="1">
    <citation type="journal article" date="2022" name="bioRxiv">
        <title>Sequencing and chromosome-scale assembly of the giantPleurodeles waltlgenome.</title>
        <authorList>
            <person name="Brown T."/>
            <person name="Elewa A."/>
            <person name="Iarovenko S."/>
            <person name="Subramanian E."/>
            <person name="Araus A.J."/>
            <person name="Petzold A."/>
            <person name="Susuki M."/>
            <person name="Suzuki K.-i.T."/>
            <person name="Hayashi T."/>
            <person name="Toyoda A."/>
            <person name="Oliveira C."/>
            <person name="Osipova E."/>
            <person name="Leigh N.D."/>
            <person name="Simon A."/>
            <person name="Yun M.H."/>
        </authorList>
    </citation>
    <scope>NUCLEOTIDE SEQUENCE</scope>
    <source>
        <strain evidence="2">20211129_DDA</strain>
        <tissue evidence="2">Liver</tissue>
    </source>
</reference>
<dbReference type="PANTHER" id="PTHR23120">
    <property type="entry name" value="MAESTRO-RELATED HEAT DOMAIN-CONTAINING"/>
    <property type="match status" value="1"/>
</dbReference>
<feature type="domain" description="MROH2B-like HEAT-repeats" evidence="1">
    <location>
        <begin position="58"/>
        <end position="337"/>
    </location>
</feature>
<dbReference type="PANTHER" id="PTHR23120:SF0">
    <property type="entry name" value="MAESTRO HEAT-LIKE REPEAT FAMILY MEMBER 1"/>
    <property type="match status" value="1"/>
</dbReference>
<dbReference type="Pfam" id="PF23210">
    <property type="entry name" value="HEAT_Maestro_2"/>
    <property type="match status" value="1"/>
</dbReference>
<evidence type="ECO:0000259" key="1">
    <source>
        <dbReference type="Pfam" id="PF23210"/>
    </source>
</evidence>
<dbReference type="SUPFAM" id="SSF48371">
    <property type="entry name" value="ARM repeat"/>
    <property type="match status" value="1"/>
</dbReference>
<name>A0AAV7VLW5_PLEWA</name>
<comment type="caution">
    <text evidence="2">The sequence shown here is derived from an EMBL/GenBank/DDBJ whole genome shotgun (WGS) entry which is preliminary data.</text>
</comment>
<evidence type="ECO:0000313" key="3">
    <source>
        <dbReference type="Proteomes" id="UP001066276"/>
    </source>
</evidence>
<dbReference type="EMBL" id="JANPWB010000003">
    <property type="protein sequence ID" value="KAJ1201165.1"/>
    <property type="molecule type" value="Genomic_DNA"/>
</dbReference>